<evidence type="ECO:0000313" key="2">
    <source>
        <dbReference type="Proteomes" id="UP000703269"/>
    </source>
</evidence>
<name>A0A9P3GRM7_9APHY</name>
<evidence type="ECO:0000313" key="1">
    <source>
        <dbReference type="EMBL" id="GJE98149.1"/>
    </source>
</evidence>
<reference evidence="1 2" key="1">
    <citation type="submission" date="2021-08" db="EMBL/GenBank/DDBJ databases">
        <title>Draft Genome Sequence of Phanerochaete sordida strain YK-624.</title>
        <authorList>
            <person name="Mori T."/>
            <person name="Dohra H."/>
            <person name="Suzuki T."/>
            <person name="Kawagishi H."/>
            <person name="Hirai H."/>
        </authorList>
    </citation>
    <scope>NUCLEOTIDE SEQUENCE [LARGE SCALE GENOMIC DNA]</scope>
    <source>
        <strain evidence="1 2">YK-624</strain>
    </source>
</reference>
<organism evidence="1 2">
    <name type="scientific">Phanerochaete sordida</name>
    <dbReference type="NCBI Taxonomy" id="48140"/>
    <lineage>
        <taxon>Eukaryota</taxon>
        <taxon>Fungi</taxon>
        <taxon>Dikarya</taxon>
        <taxon>Basidiomycota</taxon>
        <taxon>Agaricomycotina</taxon>
        <taxon>Agaricomycetes</taxon>
        <taxon>Polyporales</taxon>
        <taxon>Phanerochaetaceae</taxon>
        <taxon>Phanerochaete</taxon>
    </lineage>
</organism>
<accession>A0A9P3GRM7</accession>
<keyword evidence="2" id="KW-1185">Reference proteome</keyword>
<comment type="caution">
    <text evidence="1">The sequence shown here is derived from an EMBL/GenBank/DDBJ whole genome shotgun (WGS) entry which is preliminary data.</text>
</comment>
<sequence>MQRVLTLQKDFAGEKCMIQTYLESRSPKCYFNPIDVLGLDETSLPGAFRQQISDRQRPASADSGLLRCQNHSQVLPQVLAIHGRLQSRSLSCLGGVRCQTISLSYRRVGPTIMMDVHMLDNSS</sequence>
<gene>
    <name evidence="1" type="ORF">PsYK624_143710</name>
</gene>
<dbReference type="EMBL" id="BPQB01000082">
    <property type="protein sequence ID" value="GJE98149.1"/>
    <property type="molecule type" value="Genomic_DNA"/>
</dbReference>
<protein>
    <submittedName>
        <fullName evidence="1">Uncharacterized protein</fullName>
    </submittedName>
</protein>
<dbReference type="Proteomes" id="UP000703269">
    <property type="component" value="Unassembled WGS sequence"/>
</dbReference>
<dbReference type="AlphaFoldDB" id="A0A9P3GRM7"/>
<proteinExistence type="predicted"/>